<proteinExistence type="predicted"/>
<evidence type="ECO:0000259" key="1">
    <source>
        <dbReference type="SMART" id="SM00849"/>
    </source>
</evidence>
<dbReference type="Proteomes" id="UP000014809">
    <property type="component" value="Chromosome"/>
</dbReference>
<dbReference type="PATRIC" id="fig|1200352.3.peg.1019"/>
<dbReference type="PANTHER" id="PTHR46233">
    <property type="entry name" value="HYDROXYACYLGLUTATHIONE HYDROLASE GLOC"/>
    <property type="match status" value="1"/>
</dbReference>
<dbReference type="STRING" id="1200352.A606_05035"/>
<evidence type="ECO:0000313" key="3">
    <source>
        <dbReference type="Proteomes" id="UP000014809"/>
    </source>
</evidence>
<dbReference type="InterPro" id="IPR001279">
    <property type="entry name" value="Metallo-B-lactamas"/>
</dbReference>
<dbReference type="AlphaFoldDB" id="S4XDM8"/>
<dbReference type="InterPro" id="IPR036866">
    <property type="entry name" value="RibonucZ/Hydroxyglut_hydro"/>
</dbReference>
<dbReference type="SUPFAM" id="SSF56281">
    <property type="entry name" value="Metallo-hydrolase/oxidoreductase"/>
    <property type="match status" value="1"/>
</dbReference>
<feature type="domain" description="Metallo-beta-lactamase" evidence="1">
    <location>
        <begin position="40"/>
        <end position="217"/>
    </location>
</feature>
<sequence length="238" mass="24915">MTPTATFHHLDSPGATDTITTTGIAATPVSITKTTVGPMDNSCYLISTGGDALLIDAANDADHLLALADSLGVRITDVLTTHRHADHVQALAQVLAATGARHHASQQDAPELPVAVDTRWGAAPDSDAPERLVTSSDRLNALAIDLVLLRGHTAGGLAVILRTDGDTDGVTHVFPGDSLFPGGVGKTGSPGDFTRLLDDVERRLFVLPDNSAVHPGHGDDTTLGAERPHLTDWRARGW</sequence>
<keyword evidence="3" id="KW-1185">Reference proteome</keyword>
<dbReference type="PANTHER" id="PTHR46233:SF1">
    <property type="entry name" value="CONSERVED PROTEIN"/>
    <property type="match status" value="1"/>
</dbReference>
<reference evidence="2 3" key="1">
    <citation type="submission" date="2012-06" db="EMBL/GenBank/DDBJ databases">
        <title>Complete genome sequence of Corynebacterium terpenotabidum Y-11 (=DSM 44721).</title>
        <authorList>
            <person name="Ruckert C."/>
            <person name="Albersmeier A."/>
            <person name="Al-Dilaimi A."/>
            <person name="Szczepanowski R."/>
            <person name="Kalinowski J."/>
        </authorList>
    </citation>
    <scope>NUCLEOTIDE SEQUENCE [LARGE SCALE GENOMIC DNA]</scope>
    <source>
        <strain evidence="2 3">Y-11</strain>
    </source>
</reference>
<dbReference type="EMBL" id="CP003696">
    <property type="protein sequence ID" value="AGP30656.1"/>
    <property type="molecule type" value="Genomic_DNA"/>
</dbReference>
<dbReference type="SMART" id="SM00849">
    <property type="entry name" value="Lactamase_B"/>
    <property type="match status" value="1"/>
</dbReference>
<dbReference type="OrthoDB" id="2971563at2"/>
<dbReference type="InterPro" id="IPR051453">
    <property type="entry name" value="MBL_Glyoxalase_II"/>
</dbReference>
<evidence type="ECO:0000313" key="2">
    <source>
        <dbReference type="EMBL" id="AGP30656.1"/>
    </source>
</evidence>
<organism evidence="2 3">
    <name type="scientific">Corynebacterium terpenotabidum Y-11</name>
    <dbReference type="NCBI Taxonomy" id="1200352"/>
    <lineage>
        <taxon>Bacteria</taxon>
        <taxon>Bacillati</taxon>
        <taxon>Actinomycetota</taxon>
        <taxon>Actinomycetes</taxon>
        <taxon>Mycobacteriales</taxon>
        <taxon>Corynebacteriaceae</taxon>
        <taxon>Corynebacterium</taxon>
    </lineage>
</organism>
<dbReference type="Pfam" id="PF00753">
    <property type="entry name" value="Lactamase_B"/>
    <property type="match status" value="1"/>
</dbReference>
<accession>S4XDM8</accession>
<dbReference type="CDD" id="cd06262">
    <property type="entry name" value="metallo-hydrolase-like_MBL-fold"/>
    <property type="match status" value="1"/>
</dbReference>
<protein>
    <recommendedName>
        <fullName evidence="1">Metallo-beta-lactamase domain-containing protein</fullName>
    </recommendedName>
</protein>
<dbReference type="HOGENOM" id="CLU_030571_5_4_11"/>
<dbReference type="eggNOG" id="COG0491">
    <property type="taxonomic scope" value="Bacteria"/>
</dbReference>
<dbReference type="KEGG" id="cter:A606_05035"/>
<name>S4XDM8_9CORY</name>
<dbReference type="RefSeq" id="WP_020441018.1">
    <property type="nucleotide sequence ID" value="NC_021663.1"/>
</dbReference>
<gene>
    <name evidence="2" type="ORF">A606_05035</name>
</gene>
<dbReference type="Gene3D" id="3.60.15.10">
    <property type="entry name" value="Ribonuclease Z/Hydroxyacylglutathione hydrolase-like"/>
    <property type="match status" value="1"/>
</dbReference>